<proteinExistence type="predicted"/>
<organism evidence="1">
    <name type="scientific">Desertifilum tharense IPPAS B-1220</name>
    <dbReference type="NCBI Taxonomy" id="1781255"/>
    <lineage>
        <taxon>Bacteria</taxon>
        <taxon>Bacillati</taxon>
        <taxon>Cyanobacteriota</taxon>
        <taxon>Cyanophyceae</taxon>
        <taxon>Desertifilales</taxon>
        <taxon>Desertifilaceae</taxon>
        <taxon>Desertifilum</taxon>
    </lineage>
</organism>
<comment type="caution">
    <text evidence="1">The sequence shown here is derived from an EMBL/GenBank/DDBJ whole genome shotgun (WGS) entry which is preliminary data.</text>
</comment>
<accession>A0A1E5QQX8</accession>
<protein>
    <submittedName>
        <fullName evidence="1">Uncharacterized protein</fullName>
    </submittedName>
</protein>
<reference evidence="1" key="1">
    <citation type="submission" date="2016-09" db="EMBL/GenBank/DDBJ databases">
        <title>Draft genome of thermotolerant cyanobacterium Desertifilum sp. strain IPPAS B-1220.</title>
        <authorList>
            <person name="Sinetova M.A."/>
            <person name="Bolakhan K."/>
            <person name="Zayadan B.K."/>
            <person name="Mironov K.S."/>
            <person name="Ustinova V."/>
            <person name="Kupriyanova E.V."/>
            <person name="Sidorov R.A."/>
            <person name="Skrypnik A.N."/>
            <person name="Gogoleva N.E."/>
            <person name="Gogolev Y.V."/>
            <person name="Los D.A."/>
        </authorList>
    </citation>
    <scope>NUCLEOTIDE SEQUENCE [LARGE SCALE GENOMIC DNA]</scope>
    <source>
        <strain evidence="1">IPPAS B-1220</strain>
    </source>
</reference>
<gene>
    <name evidence="1" type="ORF">BH720_01165</name>
</gene>
<sequence length="68" mass="7543">MPAFAPSWEGLEGIVLWPANGLNDREVLPLECCTIGCSDLNTPEHPIHEPEPEKTPTSRTLQHLKILV</sequence>
<dbReference type="EMBL" id="MJGC01000016">
    <property type="protein sequence ID" value="OEJ77069.1"/>
    <property type="molecule type" value="Genomic_DNA"/>
</dbReference>
<dbReference type="AlphaFoldDB" id="A0A1E5QQX8"/>
<name>A0A1E5QQX8_9CYAN</name>
<evidence type="ECO:0000313" key="1">
    <source>
        <dbReference type="EMBL" id="OEJ77069.1"/>
    </source>
</evidence>